<keyword evidence="6" id="KW-0648">Protein biosynthesis</keyword>
<keyword evidence="1" id="KW-0489">Methyltransferase</keyword>
<dbReference type="PANTHER" id="PTHR13090:SF1">
    <property type="entry name" value="ARGININE-HYDROXYLASE NDUFAF5, MITOCHONDRIAL"/>
    <property type="match status" value="1"/>
</dbReference>
<protein>
    <recommendedName>
        <fullName evidence="3">Arginine-hydroxylase NDUFAF5, mitochondrial</fullName>
    </recommendedName>
    <alternativeName>
        <fullName evidence="4">NADH dehydrogenase [ubiquinone] 1 alpha subcomplex assembly factor 5</fullName>
    </alternativeName>
    <alternativeName>
        <fullName evidence="5">Putative methyltransferase NDUFAF5</fullName>
    </alternativeName>
</protein>
<reference evidence="9 10" key="1">
    <citation type="journal article" date="2018" name="Gigascience">
        <title>Genomes of trombidid mites reveal novel predicted allergens and laterally-transferred genes associated with secondary metabolism.</title>
        <authorList>
            <person name="Dong X."/>
            <person name="Chaisiri K."/>
            <person name="Xia D."/>
            <person name="Armstrong S.D."/>
            <person name="Fang Y."/>
            <person name="Donnelly M.J."/>
            <person name="Kadowaki T."/>
            <person name="McGarry J.W."/>
            <person name="Darby A.C."/>
            <person name="Makepeace B.L."/>
        </authorList>
    </citation>
    <scope>NUCLEOTIDE SEQUENCE [LARGE SCALE GENOMIC DNA]</scope>
    <source>
        <strain evidence="9">UoL-WK</strain>
    </source>
</reference>
<dbReference type="PROSITE" id="PS50832">
    <property type="entry name" value="S1_IF1_TYPE"/>
    <property type="match status" value="1"/>
</dbReference>
<dbReference type="GO" id="GO:0003723">
    <property type="term" value="F:RNA binding"/>
    <property type="evidence" value="ECO:0007669"/>
    <property type="project" value="InterPro"/>
</dbReference>
<feature type="domain" description="S1-like" evidence="8">
    <location>
        <begin position="5"/>
        <end position="89"/>
    </location>
</feature>
<accession>A0A3S3NVT9</accession>
<dbReference type="InterPro" id="IPR013216">
    <property type="entry name" value="Methyltransf_11"/>
</dbReference>
<evidence type="ECO:0000256" key="2">
    <source>
        <dbReference type="ARBA" id="ARBA00022679"/>
    </source>
</evidence>
<dbReference type="GO" id="GO:0008757">
    <property type="term" value="F:S-adenosylmethionine-dependent methyltransferase activity"/>
    <property type="evidence" value="ECO:0007669"/>
    <property type="project" value="InterPro"/>
</dbReference>
<gene>
    <name evidence="9" type="ORF">B4U79_04042</name>
</gene>
<dbReference type="InterPro" id="IPR050602">
    <property type="entry name" value="Malonyl-ACP_OMT"/>
</dbReference>
<dbReference type="Proteomes" id="UP000285301">
    <property type="component" value="Unassembled WGS sequence"/>
</dbReference>
<dbReference type="Gene3D" id="2.40.50.140">
    <property type="entry name" value="Nucleic acid-binding proteins"/>
    <property type="match status" value="1"/>
</dbReference>
<dbReference type="SUPFAM" id="SSF50249">
    <property type="entry name" value="Nucleic acid-binding proteins"/>
    <property type="match status" value="1"/>
</dbReference>
<keyword evidence="10" id="KW-1185">Reference proteome</keyword>
<dbReference type="GO" id="GO:0005739">
    <property type="term" value="C:mitochondrion"/>
    <property type="evidence" value="ECO:0007669"/>
    <property type="project" value="TreeGrafter"/>
</dbReference>
<evidence type="ECO:0000256" key="4">
    <source>
        <dbReference type="ARBA" id="ARBA00041833"/>
    </source>
</evidence>
<evidence type="ECO:0000256" key="6">
    <source>
        <dbReference type="PROSITE-ProRule" id="PRU00181"/>
    </source>
</evidence>
<dbReference type="SMART" id="SM00652">
    <property type="entry name" value="eIF1a"/>
    <property type="match status" value="1"/>
</dbReference>
<dbReference type="PANTHER" id="PTHR13090">
    <property type="entry name" value="ARGININE-HYDROXYLASE NDUFAF5, MITOCHONDRIAL"/>
    <property type="match status" value="1"/>
</dbReference>
<proteinExistence type="predicted"/>
<dbReference type="Gene3D" id="3.40.50.150">
    <property type="entry name" value="Vaccinia Virus protein VP39"/>
    <property type="match status" value="1"/>
</dbReference>
<dbReference type="AlphaFoldDB" id="A0A3S3NVT9"/>
<dbReference type="CDD" id="cd02440">
    <property type="entry name" value="AdoMet_MTases"/>
    <property type="match status" value="1"/>
</dbReference>
<evidence type="ECO:0000259" key="8">
    <source>
        <dbReference type="PROSITE" id="PS50832"/>
    </source>
</evidence>
<dbReference type="GO" id="GO:0032259">
    <property type="term" value="P:methylation"/>
    <property type="evidence" value="ECO:0007669"/>
    <property type="project" value="UniProtKB-KW"/>
</dbReference>
<evidence type="ECO:0000313" key="9">
    <source>
        <dbReference type="EMBL" id="RWS07012.1"/>
    </source>
</evidence>
<feature type="region of interest" description="Disordered" evidence="7">
    <location>
        <begin position="106"/>
        <end position="157"/>
    </location>
</feature>
<organism evidence="9 10">
    <name type="scientific">Dinothrombium tinctorium</name>
    <dbReference type="NCBI Taxonomy" id="1965070"/>
    <lineage>
        <taxon>Eukaryota</taxon>
        <taxon>Metazoa</taxon>
        <taxon>Ecdysozoa</taxon>
        <taxon>Arthropoda</taxon>
        <taxon>Chelicerata</taxon>
        <taxon>Arachnida</taxon>
        <taxon>Acari</taxon>
        <taxon>Acariformes</taxon>
        <taxon>Trombidiformes</taxon>
        <taxon>Prostigmata</taxon>
        <taxon>Anystina</taxon>
        <taxon>Parasitengona</taxon>
        <taxon>Trombidioidea</taxon>
        <taxon>Trombidiidae</taxon>
        <taxon>Dinothrombium</taxon>
    </lineage>
</organism>
<dbReference type="GO" id="GO:0003743">
    <property type="term" value="F:translation initiation factor activity"/>
    <property type="evidence" value="ECO:0007669"/>
    <property type="project" value="UniProtKB-UniRule"/>
</dbReference>
<evidence type="ECO:0000256" key="5">
    <source>
        <dbReference type="ARBA" id="ARBA00042549"/>
    </source>
</evidence>
<evidence type="ECO:0000256" key="3">
    <source>
        <dbReference type="ARBA" id="ARBA00040937"/>
    </source>
</evidence>
<evidence type="ECO:0000256" key="7">
    <source>
        <dbReference type="SAM" id="MobiDB-lite"/>
    </source>
</evidence>
<dbReference type="InterPro" id="IPR012340">
    <property type="entry name" value="NA-bd_OB-fold"/>
</dbReference>
<sequence length="463" mass="52965">MSKATKRKYVTKEVVDNYLVPEDPQQIVKVLASRGNNLHLVATESGEQFLVSMPTKFRRNVWIKRGDFVIVEPIEEGDKVKAEIVHILLKHQIKYIKDEGKWPKAFDDQQNVKEASDSEDELKPNPNRCDSSPDQSETSESSEESESSAAKQHMPRMKIFDRRMKTKQKDYFAQLDDAHNYEYLKEEFGFRLADKLFDIKRKFQVVVELGCGRGYISHHLENNVVDTYFACDTSIKSLENMRVPPDINFEKLLVDEEFIPFRENSVDAIVSSLSLHWVNYLPQTFLSVLNCLKKDGVFLGSLFGGQTLFELRSSLQLAEIEREGGFSPHISPFVETIDIGALLTRAGFTLLTIDTDEIKVSYPTIFELMTDLQNMAESNVALNRKLHLHRDTIIAAAAIYKEMYANNDGSIPATFQIFNFIGWKPDESQPKAAKRGSAEFSLKDIKDFEKILKNTEINEKKNV</sequence>
<dbReference type="CDD" id="cd05792">
    <property type="entry name" value="S1_eIF1AD_like"/>
    <property type="match status" value="1"/>
</dbReference>
<dbReference type="STRING" id="1965070.A0A3S3NVT9"/>
<keyword evidence="2" id="KW-0808">Transferase</keyword>
<evidence type="ECO:0000313" key="10">
    <source>
        <dbReference type="Proteomes" id="UP000285301"/>
    </source>
</evidence>
<dbReference type="InterPro" id="IPR029063">
    <property type="entry name" value="SAM-dependent_MTases_sf"/>
</dbReference>
<dbReference type="EMBL" id="NCKU01003734">
    <property type="protein sequence ID" value="RWS07012.1"/>
    <property type="molecule type" value="Genomic_DNA"/>
</dbReference>
<dbReference type="GO" id="GO:0032981">
    <property type="term" value="P:mitochondrial respiratory chain complex I assembly"/>
    <property type="evidence" value="ECO:0007669"/>
    <property type="project" value="TreeGrafter"/>
</dbReference>
<feature type="compositionally biased region" description="Basic and acidic residues" evidence="7">
    <location>
        <begin position="106"/>
        <end position="116"/>
    </location>
</feature>
<dbReference type="OrthoDB" id="16816at2759"/>
<keyword evidence="9" id="KW-0830">Ubiquinone</keyword>
<evidence type="ECO:0000256" key="1">
    <source>
        <dbReference type="ARBA" id="ARBA00022603"/>
    </source>
</evidence>
<dbReference type="SUPFAM" id="SSF53335">
    <property type="entry name" value="S-adenosyl-L-methionine-dependent methyltransferases"/>
    <property type="match status" value="1"/>
</dbReference>
<dbReference type="Pfam" id="PF08241">
    <property type="entry name" value="Methyltransf_11"/>
    <property type="match status" value="1"/>
</dbReference>
<dbReference type="InterPro" id="IPR006196">
    <property type="entry name" value="RNA-binding_domain_S1_IF1"/>
</dbReference>
<dbReference type="Pfam" id="PF01176">
    <property type="entry name" value="eIF-1a"/>
    <property type="match status" value="1"/>
</dbReference>
<comment type="caution">
    <text evidence="9">The sequence shown here is derived from an EMBL/GenBank/DDBJ whole genome shotgun (WGS) entry which is preliminary data.</text>
</comment>
<name>A0A3S3NVT9_9ACAR</name>
<keyword evidence="6" id="KW-0396">Initiation factor</keyword>
<dbReference type="InterPro" id="IPR001253">
    <property type="entry name" value="TIF_eIF-1A"/>
</dbReference>